<dbReference type="EMBL" id="JAZGUE010000002">
    <property type="protein sequence ID" value="KAL2270203.1"/>
    <property type="molecule type" value="Genomic_DNA"/>
</dbReference>
<evidence type="ECO:0000256" key="2">
    <source>
        <dbReference type="ARBA" id="ARBA00022763"/>
    </source>
</evidence>
<feature type="compositionally biased region" description="Basic and acidic residues" evidence="7">
    <location>
        <begin position="415"/>
        <end position="424"/>
    </location>
</feature>
<comment type="catalytic activity">
    <reaction evidence="5">
        <text>Hydrolyzes single-stranded DNA or mismatched double-stranded DNA and polynucleotides, releasing free uracil.</text>
        <dbReference type="EC" id="3.2.2.27"/>
    </reaction>
</comment>
<dbReference type="HAMAP" id="MF_00148">
    <property type="entry name" value="UDG"/>
    <property type="match status" value="1"/>
</dbReference>
<dbReference type="InterPro" id="IPR018085">
    <property type="entry name" value="Ura-DNA_Glyclase_AS"/>
</dbReference>
<accession>A0ABR4DIK7</accession>
<feature type="domain" description="Uracil-DNA glycosylase-like" evidence="8">
    <location>
        <begin position="122"/>
        <end position="286"/>
    </location>
</feature>
<evidence type="ECO:0000256" key="7">
    <source>
        <dbReference type="SAM" id="MobiDB-lite"/>
    </source>
</evidence>
<keyword evidence="10" id="KW-1185">Reference proteome</keyword>
<dbReference type="Pfam" id="PF03167">
    <property type="entry name" value="UDG"/>
    <property type="match status" value="1"/>
</dbReference>
<evidence type="ECO:0000313" key="9">
    <source>
        <dbReference type="EMBL" id="KAL2270203.1"/>
    </source>
</evidence>
<keyword evidence="5" id="KW-0539">Nucleus</keyword>
<organism evidence="9 10">
    <name type="scientific">Remersonia thermophila</name>
    <dbReference type="NCBI Taxonomy" id="72144"/>
    <lineage>
        <taxon>Eukaryota</taxon>
        <taxon>Fungi</taxon>
        <taxon>Dikarya</taxon>
        <taxon>Ascomycota</taxon>
        <taxon>Pezizomycotina</taxon>
        <taxon>Sordariomycetes</taxon>
        <taxon>Sordariomycetidae</taxon>
        <taxon>Sordariales</taxon>
        <taxon>Sordariales incertae sedis</taxon>
        <taxon>Remersonia</taxon>
    </lineage>
</organism>
<dbReference type="RefSeq" id="XP_070868927.1">
    <property type="nucleotide sequence ID" value="XM_071008651.1"/>
</dbReference>
<evidence type="ECO:0000256" key="6">
    <source>
        <dbReference type="PROSITE-ProRule" id="PRU10072"/>
    </source>
</evidence>
<feature type="compositionally biased region" description="Basic and acidic residues" evidence="7">
    <location>
        <begin position="363"/>
        <end position="384"/>
    </location>
</feature>
<dbReference type="InterPro" id="IPR005122">
    <property type="entry name" value="Uracil-DNA_glycosylase-like"/>
</dbReference>
<protein>
    <recommendedName>
        <fullName evidence="5">Uracil-DNA glycosylase</fullName>
        <shortName evidence="5">UDG</shortName>
        <ecNumber evidence="5">3.2.2.27</ecNumber>
    </recommendedName>
</protein>
<dbReference type="Proteomes" id="UP001600064">
    <property type="component" value="Unassembled WGS sequence"/>
</dbReference>
<evidence type="ECO:0000259" key="8">
    <source>
        <dbReference type="SMART" id="SM00986"/>
    </source>
</evidence>
<evidence type="ECO:0000256" key="1">
    <source>
        <dbReference type="ARBA" id="ARBA00008184"/>
    </source>
</evidence>
<dbReference type="NCBIfam" id="NF003589">
    <property type="entry name" value="PRK05254.1-2"/>
    <property type="match status" value="1"/>
</dbReference>
<dbReference type="SMART" id="SM00987">
    <property type="entry name" value="UreE_C"/>
    <property type="match status" value="1"/>
</dbReference>
<keyword evidence="3 5" id="KW-0378">Hydrolase</keyword>
<feature type="active site" description="Proton acceptor" evidence="5 6">
    <location>
        <position position="137"/>
    </location>
</feature>
<dbReference type="EC" id="3.2.2.27" evidence="5"/>
<dbReference type="SMART" id="SM00986">
    <property type="entry name" value="UDG"/>
    <property type="match status" value="1"/>
</dbReference>
<evidence type="ECO:0000256" key="5">
    <source>
        <dbReference type="HAMAP-Rule" id="MF_03166"/>
    </source>
</evidence>
<evidence type="ECO:0000313" key="10">
    <source>
        <dbReference type="Proteomes" id="UP001600064"/>
    </source>
</evidence>
<dbReference type="CDD" id="cd10027">
    <property type="entry name" value="UDG-F1-like"/>
    <property type="match status" value="1"/>
</dbReference>
<proteinExistence type="inferred from homology"/>
<evidence type="ECO:0000256" key="4">
    <source>
        <dbReference type="ARBA" id="ARBA00023204"/>
    </source>
</evidence>
<dbReference type="SUPFAM" id="SSF52141">
    <property type="entry name" value="Uracil-DNA glycosylase-like"/>
    <property type="match status" value="1"/>
</dbReference>
<comment type="function">
    <text evidence="5">Excises uracil residues from the DNA which can arise as a result of misincorporation of dUMP residues by DNA polymerase or due to deamination of cytosine.</text>
</comment>
<feature type="region of interest" description="Disordered" evidence="7">
    <location>
        <begin position="307"/>
        <end position="328"/>
    </location>
</feature>
<dbReference type="InterPro" id="IPR036895">
    <property type="entry name" value="Uracil-DNA_glycosylase-like_sf"/>
</dbReference>
<dbReference type="GeneID" id="98123295"/>
<dbReference type="NCBIfam" id="NF003588">
    <property type="entry name" value="PRK05254.1-1"/>
    <property type="match status" value="1"/>
</dbReference>
<gene>
    <name evidence="5" type="primary">UNG1</name>
    <name evidence="9" type="ORF">VTJ83DRAFT_2387</name>
</gene>
<keyword evidence="2 5" id="KW-0227">DNA damage</keyword>
<feature type="compositionally biased region" description="Low complexity" evidence="7">
    <location>
        <begin position="385"/>
        <end position="414"/>
    </location>
</feature>
<dbReference type="PROSITE" id="PS00130">
    <property type="entry name" value="U_DNA_GLYCOSYLASE"/>
    <property type="match status" value="1"/>
</dbReference>
<dbReference type="Gene3D" id="3.40.470.10">
    <property type="entry name" value="Uracil-DNA glycosylase-like domain"/>
    <property type="match status" value="1"/>
</dbReference>
<name>A0ABR4DIK7_9PEZI</name>
<sequence>MSNLKRKAPAEAGAEAKKAKQGTLTSFFGAKPAAGSGSSSSSSASEPPAIKFDKAKWAATLTPEQRQLLQLEIDTLHESWLALLKDELVSKEFLELKRFLDRETKADRKWFPPKEDVYSWSRYTPFHSVRVVILGQDPYHNHNQAHGLAFSVRPPTPAPPSLKNMYTALQNDYPSFVVPPNRGGLLTPWAERGVLMLNTCLTVRAHEANSHSNRGWERFTQRVIDLVAQRRTRGVVFMAWGTPAGKRVQKVDAKRHLVLKSVHPSPLSAARGFFTCGHFRKANVWLEERYGPDGRVDWSLVPGRSIFDVSPPPEAEEEAAEGKGSGAKGEVVKKVEAVVKQALSASFHVMEDDEEEMLKAMEEMEEKLEKETGKVKAKEKDEKSGSSSSNNNNNNTKTTNVTTATTTTTATTKPEAAETKKEGVQVEGDENAAPEVQA</sequence>
<dbReference type="PANTHER" id="PTHR11264">
    <property type="entry name" value="URACIL-DNA GLYCOSYLASE"/>
    <property type="match status" value="1"/>
</dbReference>
<comment type="caution">
    <text evidence="9">The sequence shown here is derived from an EMBL/GenBank/DDBJ whole genome shotgun (WGS) entry which is preliminary data.</text>
</comment>
<comment type="similarity">
    <text evidence="1 5">Belongs to the uracil-DNA glycosylase (UDG) superfamily. UNG family.</text>
</comment>
<dbReference type="InterPro" id="IPR002043">
    <property type="entry name" value="UDG_fam1"/>
</dbReference>
<keyword evidence="5" id="KW-0496">Mitochondrion</keyword>
<feature type="region of interest" description="Disordered" evidence="7">
    <location>
        <begin position="1"/>
        <end position="20"/>
    </location>
</feature>
<feature type="region of interest" description="Disordered" evidence="7">
    <location>
        <begin position="363"/>
        <end position="438"/>
    </location>
</feature>
<dbReference type="NCBIfam" id="NF003592">
    <property type="entry name" value="PRK05254.1-5"/>
    <property type="match status" value="1"/>
</dbReference>
<dbReference type="NCBIfam" id="TIGR00628">
    <property type="entry name" value="ung"/>
    <property type="match status" value="1"/>
</dbReference>
<reference evidence="9 10" key="1">
    <citation type="journal article" date="2024" name="Commun. Biol.">
        <title>Comparative genomic analysis of thermophilic fungi reveals convergent evolutionary adaptations and gene losses.</title>
        <authorList>
            <person name="Steindorff A.S."/>
            <person name="Aguilar-Pontes M.V."/>
            <person name="Robinson A.J."/>
            <person name="Andreopoulos B."/>
            <person name="LaButti K."/>
            <person name="Kuo A."/>
            <person name="Mondo S."/>
            <person name="Riley R."/>
            <person name="Otillar R."/>
            <person name="Haridas S."/>
            <person name="Lipzen A."/>
            <person name="Grimwood J."/>
            <person name="Schmutz J."/>
            <person name="Clum A."/>
            <person name="Reid I.D."/>
            <person name="Moisan M.C."/>
            <person name="Butler G."/>
            <person name="Nguyen T.T.M."/>
            <person name="Dewar K."/>
            <person name="Conant G."/>
            <person name="Drula E."/>
            <person name="Henrissat B."/>
            <person name="Hansel C."/>
            <person name="Singer S."/>
            <person name="Hutchinson M.I."/>
            <person name="de Vries R.P."/>
            <person name="Natvig D.O."/>
            <person name="Powell A.J."/>
            <person name="Tsang A."/>
            <person name="Grigoriev I.V."/>
        </authorList>
    </citation>
    <scope>NUCLEOTIDE SEQUENCE [LARGE SCALE GENOMIC DNA]</scope>
    <source>
        <strain evidence="9 10">ATCC 22073</strain>
    </source>
</reference>
<keyword evidence="4 5" id="KW-0234">DNA repair</keyword>
<evidence type="ECO:0000256" key="3">
    <source>
        <dbReference type="ARBA" id="ARBA00022801"/>
    </source>
</evidence>
<dbReference type="PANTHER" id="PTHR11264:SF0">
    <property type="entry name" value="URACIL-DNA GLYCOSYLASE"/>
    <property type="match status" value="1"/>
</dbReference>
<comment type="subcellular location">
    <subcellularLocation>
        <location evidence="5">Mitochondrion</location>
    </subcellularLocation>
    <subcellularLocation>
        <location evidence="5">Nucleus</location>
    </subcellularLocation>
</comment>